<dbReference type="RefSeq" id="WP_198499270.1">
    <property type="nucleotide sequence ID" value="NZ_CP065989.1"/>
</dbReference>
<dbReference type="NCBIfam" id="NF003969">
    <property type="entry name" value="PRK05463.1"/>
    <property type="match status" value="1"/>
</dbReference>
<dbReference type="InterPro" id="IPR009906">
    <property type="entry name" value="D-Glu_cyclase"/>
</dbReference>
<dbReference type="Pfam" id="PF07286">
    <property type="entry name" value="D-Glu_cyclase"/>
    <property type="match status" value="1"/>
</dbReference>
<protein>
    <recommendedName>
        <fullName evidence="3">Putative hydro-lyase I6H47_15535</fullName>
        <ecNumber evidence="3">4.2.1.-</ecNumber>
    </recommendedName>
</protein>
<sequence length="278" mass="29206">MTPAETSAGAAAGATPTTPAESSAGAEARARIRAGFTGPTSGMAPGLVQANLIAVPADWAFDVLLFAQRNPKPCPVIDVLEPGRVESALAAGSDLRTDLPRYRVWEDGQLTAEVDDASSVFADHPDLVSFLIGCSFTFEADLARARIPIRHQEAGRNVPMYRTSTACRPAGRISGDMVVSLRPIPAAQVAEAVRITDRFPAVHGAPVHIGDPAALGIRDLDAPDFGDSPVIESGDVPVFWACGVTPQVAIAESAPPFALTHSPGRMFITDAPESDYRQ</sequence>
<dbReference type="HAMAP" id="MF_01830">
    <property type="entry name" value="Hydro_lyase"/>
    <property type="match status" value="1"/>
</dbReference>
<dbReference type="SUPFAM" id="SSF160920">
    <property type="entry name" value="PSTPO5379-like"/>
    <property type="match status" value="1"/>
</dbReference>
<dbReference type="FunFam" id="3.30.2040.10:FF:000001">
    <property type="entry name" value="D-glutamate cyclase, mitochondrial"/>
    <property type="match status" value="1"/>
</dbReference>
<evidence type="ECO:0000256" key="3">
    <source>
        <dbReference type="HAMAP-Rule" id="MF_01830"/>
    </source>
</evidence>
<dbReference type="Gene3D" id="3.40.1640.10">
    <property type="entry name" value="PSTPO5379-like"/>
    <property type="match status" value="1"/>
</dbReference>
<gene>
    <name evidence="5" type="ORF">I6H47_15535</name>
</gene>
<dbReference type="GO" id="GO:0016829">
    <property type="term" value="F:lyase activity"/>
    <property type="evidence" value="ECO:0007669"/>
    <property type="project" value="UniProtKB-KW"/>
</dbReference>
<dbReference type="EC" id="4.2.1.-" evidence="3"/>
<dbReference type="AlphaFoldDB" id="A0A7T3ZYW4"/>
<evidence type="ECO:0000256" key="2">
    <source>
        <dbReference type="ARBA" id="ARBA00023239"/>
    </source>
</evidence>
<dbReference type="PIRSF" id="PIRSF029755">
    <property type="entry name" value="UCP029755"/>
    <property type="match status" value="1"/>
</dbReference>
<evidence type="ECO:0000256" key="1">
    <source>
        <dbReference type="ARBA" id="ARBA00007896"/>
    </source>
</evidence>
<feature type="region of interest" description="Disordered" evidence="4">
    <location>
        <begin position="1"/>
        <end position="28"/>
    </location>
</feature>
<evidence type="ECO:0000313" key="6">
    <source>
        <dbReference type="Proteomes" id="UP000595374"/>
    </source>
</evidence>
<accession>A0A7T3ZYW4</accession>
<dbReference type="Gene3D" id="3.30.2040.10">
    <property type="entry name" value="PSTPO5379-like domain"/>
    <property type="match status" value="1"/>
</dbReference>
<feature type="compositionally biased region" description="Low complexity" evidence="4">
    <location>
        <begin position="1"/>
        <end position="27"/>
    </location>
</feature>
<name>A0A7T3ZYW4_9MICO</name>
<proteinExistence type="inferred from homology"/>
<keyword evidence="2 3" id="KW-0456">Lyase</keyword>
<dbReference type="EMBL" id="CP065989">
    <property type="protein sequence ID" value="QQB14157.1"/>
    <property type="molecule type" value="Genomic_DNA"/>
</dbReference>
<dbReference type="InterPro" id="IPR016938">
    <property type="entry name" value="UPF0317"/>
</dbReference>
<dbReference type="PANTHER" id="PTHR32022">
    <property type="entry name" value="D-GLUTAMATE CYCLASE, MITOCHONDRIAL"/>
    <property type="match status" value="1"/>
</dbReference>
<dbReference type="Proteomes" id="UP000595374">
    <property type="component" value="Chromosome"/>
</dbReference>
<dbReference type="PANTHER" id="PTHR32022:SF10">
    <property type="entry name" value="D-GLUTAMATE CYCLASE, MITOCHONDRIAL"/>
    <property type="match status" value="1"/>
</dbReference>
<dbReference type="InterPro" id="IPR038021">
    <property type="entry name" value="Putative_hydro-lyase"/>
</dbReference>
<evidence type="ECO:0000313" key="5">
    <source>
        <dbReference type="EMBL" id="QQB14157.1"/>
    </source>
</evidence>
<evidence type="ECO:0000256" key="4">
    <source>
        <dbReference type="SAM" id="MobiDB-lite"/>
    </source>
</evidence>
<reference evidence="5 6" key="1">
    <citation type="submission" date="2020-12" db="EMBL/GenBank/DDBJ databases">
        <title>FDA dAtabase for Regulatory Grade micrObial Sequences (FDA-ARGOS): Supporting development and validation of Infectious Disease Dx tests.</title>
        <authorList>
            <person name="Sproer C."/>
            <person name="Gronow S."/>
            <person name="Severitt S."/>
            <person name="Schroder I."/>
            <person name="Tallon L."/>
            <person name="Sadzewicz L."/>
            <person name="Zhao X."/>
            <person name="Boylan J."/>
            <person name="Ott S."/>
            <person name="Bowen H."/>
            <person name="Vavikolanu K."/>
            <person name="Mehta A."/>
            <person name="Aluvathingal J."/>
            <person name="Nadendla S."/>
            <person name="Lowell S."/>
            <person name="Myers T."/>
            <person name="Yan Y."/>
            <person name="Sichtig H."/>
        </authorList>
    </citation>
    <scope>NUCLEOTIDE SEQUENCE [LARGE SCALE GENOMIC DNA]</scope>
    <source>
        <strain evidence="5 6">FDAARGOS_990</strain>
    </source>
</reference>
<comment type="similarity">
    <text evidence="1 3">Belongs to the D-glutamate cyclase family.</text>
</comment>
<organism evidence="5 6">
    <name type="scientific">Brevibacterium casei</name>
    <dbReference type="NCBI Taxonomy" id="33889"/>
    <lineage>
        <taxon>Bacteria</taxon>
        <taxon>Bacillati</taxon>
        <taxon>Actinomycetota</taxon>
        <taxon>Actinomycetes</taxon>
        <taxon>Micrococcales</taxon>
        <taxon>Brevibacteriaceae</taxon>
        <taxon>Brevibacterium</taxon>
    </lineage>
</organism>